<keyword evidence="2" id="KW-1185">Reference proteome</keyword>
<dbReference type="AlphaFoldDB" id="A0A0D2KE55"/>
<evidence type="ECO:0000313" key="2">
    <source>
        <dbReference type="Proteomes" id="UP000054498"/>
    </source>
</evidence>
<dbReference type="GeneID" id="25731369"/>
<accession>A0A0D2KE55</accession>
<dbReference type="Proteomes" id="UP000054498">
    <property type="component" value="Unassembled WGS sequence"/>
</dbReference>
<organism evidence="1 2">
    <name type="scientific">Monoraphidium neglectum</name>
    <dbReference type="NCBI Taxonomy" id="145388"/>
    <lineage>
        <taxon>Eukaryota</taxon>
        <taxon>Viridiplantae</taxon>
        <taxon>Chlorophyta</taxon>
        <taxon>core chlorophytes</taxon>
        <taxon>Chlorophyceae</taxon>
        <taxon>CS clade</taxon>
        <taxon>Sphaeropleales</taxon>
        <taxon>Selenastraceae</taxon>
        <taxon>Monoraphidium</taxon>
    </lineage>
</organism>
<sequence>APTPAPQPSAAAPAAAARVRAAGGGVVDPDSIARQAHLESARSILVGVAHALSVDGILPLKTPPLSAKDLVRVQGFGDPGVPHATGPCLYAARRARDGKWVAGGAWDLRVAQARVAAHQGGRPDELLFVQLSKAGGGALSAVDGAVDWDCALAAGGAEVVWRMCAAGMDVLP</sequence>
<feature type="non-terminal residue" evidence="1">
    <location>
        <position position="1"/>
    </location>
</feature>
<gene>
    <name evidence="1" type="ORF">MNEG_13864</name>
</gene>
<dbReference type="EMBL" id="KK104317">
    <property type="protein sequence ID" value="KIY94098.1"/>
    <property type="molecule type" value="Genomic_DNA"/>
</dbReference>
<evidence type="ECO:0000313" key="1">
    <source>
        <dbReference type="EMBL" id="KIY94098.1"/>
    </source>
</evidence>
<dbReference type="RefSeq" id="XP_013893118.1">
    <property type="nucleotide sequence ID" value="XM_014037664.1"/>
</dbReference>
<dbReference type="KEGG" id="mng:MNEG_13864"/>
<name>A0A0D2KE55_9CHLO</name>
<proteinExistence type="predicted"/>
<protein>
    <submittedName>
        <fullName evidence="1">Uncharacterized protein</fullName>
    </submittedName>
</protein>
<reference evidence="1 2" key="1">
    <citation type="journal article" date="2013" name="BMC Genomics">
        <title>Reconstruction of the lipid metabolism for the microalga Monoraphidium neglectum from its genome sequence reveals characteristics suitable for biofuel production.</title>
        <authorList>
            <person name="Bogen C."/>
            <person name="Al-Dilaimi A."/>
            <person name="Albersmeier A."/>
            <person name="Wichmann J."/>
            <person name="Grundmann M."/>
            <person name="Rupp O."/>
            <person name="Lauersen K.J."/>
            <person name="Blifernez-Klassen O."/>
            <person name="Kalinowski J."/>
            <person name="Goesmann A."/>
            <person name="Mussgnug J.H."/>
            <person name="Kruse O."/>
        </authorList>
    </citation>
    <scope>NUCLEOTIDE SEQUENCE [LARGE SCALE GENOMIC DNA]</scope>
    <source>
        <strain evidence="1 2">SAG 48.87</strain>
    </source>
</reference>